<dbReference type="CDD" id="cd00093">
    <property type="entry name" value="HTH_XRE"/>
    <property type="match status" value="1"/>
</dbReference>
<comment type="caution">
    <text evidence="2">The sequence shown here is derived from an EMBL/GenBank/DDBJ whole genome shotgun (WGS) entry which is preliminary data.</text>
</comment>
<evidence type="ECO:0000259" key="1">
    <source>
        <dbReference type="PROSITE" id="PS50943"/>
    </source>
</evidence>
<keyword evidence="3" id="KW-1185">Reference proteome</keyword>
<dbReference type="SUPFAM" id="SSF47413">
    <property type="entry name" value="lambda repressor-like DNA-binding domains"/>
    <property type="match status" value="1"/>
</dbReference>
<dbReference type="PROSITE" id="PS50943">
    <property type="entry name" value="HTH_CROC1"/>
    <property type="match status" value="1"/>
</dbReference>
<dbReference type="Gene3D" id="1.10.260.40">
    <property type="entry name" value="lambda repressor-like DNA-binding domains"/>
    <property type="match status" value="1"/>
</dbReference>
<evidence type="ECO:0000313" key="2">
    <source>
        <dbReference type="EMBL" id="MDP9866025.1"/>
    </source>
</evidence>
<dbReference type="InterPro" id="IPR010982">
    <property type="entry name" value="Lambda_DNA-bd_dom_sf"/>
</dbReference>
<proteinExistence type="predicted"/>
<dbReference type="RefSeq" id="WP_306866070.1">
    <property type="nucleotide sequence ID" value="NZ_JAUSRB010000002.1"/>
</dbReference>
<name>A0ABT9R9U1_9ACTN</name>
<gene>
    <name evidence="2" type="ORF">J2S55_005291</name>
</gene>
<dbReference type="EMBL" id="JAUSRB010000002">
    <property type="protein sequence ID" value="MDP9866025.1"/>
    <property type="molecule type" value="Genomic_DNA"/>
</dbReference>
<accession>A0ABT9R9U1</accession>
<dbReference type="SMART" id="SM00530">
    <property type="entry name" value="HTH_XRE"/>
    <property type="match status" value="1"/>
</dbReference>
<feature type="domain" description="HTH cro/C1-type" evidence="1">
    <location>
        <begin position="2"/>
        <end position="57"/>
    </location>
</feature>
<dbReference type="InterPro" id="IPR001387">
    <property type="entry name" value="Cro/C1-type_HTH"/>
</dbReference>
<sequence length="135" mass="14694">MLKSYRSANGLTQGELAGRLLIDQTCVSKIERGVRVIKDVDFLARVAELLGIPLNELYPGNGHPAQAGASPDPVAASQRRWLEGRRYLNRNRATLAAAAVAMYPKGLRVRDVPLSATADCRSARQLLSVLRLSRG</sequence>
<dbReference type="Pfam" id="PF12844">
    <property type="entry name" value="HTH_19"/>
    <property type="match status" value="1"/>
</dbReference>
<organism evidence="2 3">
    <name type="scientific">Streptosporangium brasiliense</name>
    <dbReference type="NCBI Taxonomy" id="47480"/>
    <lineage>
        <taxon>Bacteria</taxon>
        <taxon>Bacillati</taxon>
        <taxon>Actinomycetota</taxon>
        <taxon>Actinomycetes</taxon>
        <taxon>Streptosporangiales</taxon>
        <taxon>Streptosporangiaceae</taxon>
        <taxon>Streptosporangium</taxon>
    </lineage>
</organism>
<dbReference type="Proteomes" id="UP001230426">
    <property type="component" value="Unassembled WGS sequence"/>
</dbReference>
<evidence type="ECO:0000313" key="3">
    <source>
        <dbReference type="Proteomes" id="UP001230426"/>
    </source>
</evidence>
<protein>
    <submittedName>
        <fullName evidence="2">Transcriptional regulator with XRE-family HTH domain</fullName>
    </submittedName>
</protein>
<reference evidence="2 3" key="1">
    <citation type="submission" date="2023-07" db="EMBL/GenBank/DDBJ databases">
        <title>Sequencing the genomes of 1000 actinobacteria strains.</title>
        <authorList>
            <person name="Klenk H.-P."/>
        </authorList>
    </citation>
    <scope>NUCLEOTIDE SEQUENCE [LARGE SCALE GENOMIC DNA]</scope>
    <source>
        <strain evidence="2 3">DSM 44109</strain>
    </source>
</reference>